<evidence type="ECO:0000313" key="8">
    <source>
        <dbReference type="Proteomes" id="UP001159042"/>
    </source>
</evidence>
<dbReference type="InterPro" id="IPR003591">
    <property type="entry name" value="Leu-rich_rpt_typical-subtyp"/>
</dbReference>
<reference evidence="7 8" key="1">
    <citation type="journal article" date="2023" name="Insect Mol. Biol.">
        <title>Genome sequencing provides insights into the evolution of gene families encoding plant cell wall-degrading enzymes in longhorned beetles.</title>
        <authorList>
            <person name="Shin N.R."/>
            <person name="Okamura Y."/>
            <person name="Kirsch R."/>
            <person name="Pauchet Y."/>
        </authorList>
    </citation>
    <scope>NUCLEOTIDE SEQUENCE [LARGE SCALE GENOMIC DNA]</scope>
    <source>
        <strain evidence="7">EAD_L_NR</strain>
    </source>
</reference>
<protein>
    <submittedName>
        <fullName evidence="7">Uncharacterized protein</fullName>
    </submittedName>
</protein>
<comment type="caution">
    <text evidence="7">The sequence shown here is derived from an EMBL/GenBank/DDBJ whole genome shotgun (WGS) entry which is preliminary data.</text>
</comment>
<dbReference type="SMART" id="SM00369">
    <property type="entry name" value="LRR_TYP"/>
    <property type="match status" value="6"/>
</dbReference>
<accession>A0AAV8VYN8</accession>
<keyword evidence="5" id="KW-0472">Membrane</keyword>
<dbReference type="Gene3D" id="3.80.10.10">
    <property type="entry name" value="Ribonuclease Inhibitor"/>
    <property type="match status" value="1"/>
</dbReference>
<evidence type="ECO:0000256" key="1">
    <source>
        <dbReference type="ARBA" id="ARBA00022614"/>
    </source>
</evidence>
<keyword evidence="3" id="KW-0677">Repeat</keyword>
<evidence type="ECO:0000256" key="3">
    <source>
        <dbReference type="ARBA" id="ARBA00022737"/>
    </source>
</evidence>
<dbReference type="PRINTS" id="PR00019">
    <property type="entry name" value="LEURICHRPT"/>
</dbReference>
<keyword evidence="2 6" id="KW-0732">Signal</keyword>
<evidence type="ECO:0000256" key="5">
    <source>
        <dbReference type="SAM" id="Phobius"/>
    </source>
</evidence>
<dbReference type="GO" id="GO:0005886">
    <property type="term" value="C:plasma membrane"/>
    <property type="evidence" value="ECO:0007669"/>
    <property type="project" value="TreeGrafter"/>
</dbReference>
<feature type="chain" id="PRO_5043451548" evidence="6">
    <location>
        <begin position="19"/>
        <end position="442"/>
    </location>
</feature>
<dbReference type="Proteomes" id="UP001159042">
    <property type="component" value="Unassembled WGS sequence"/>
</dbReference>
<keyword evidence="1" id="KW-0433">Leucine-rich repeat</keyword>
<dbReference type="AlphaFoldDB" id="A0AAV8VYN8"/>
<organism evidence="7 8">
    <name type="scientific">Exocentrus adspersus</name>
    <dbReference type="NCBI Taxonomy" id="1586481"/>
    <lineage>
        <taxon>Eukaryota</taxon>
        <taxon>Metazoa</taxon>
        <taxon>Ecdysozoa</taxon>
        <taxon>Arthropoda</taxon>
        <taxon>Hexapoda</taxon>
        <taxon>Insecta</taxon>
        <taxon>Pterygota</taxon>
        <taxon>Neoptera</taxon>
        <taxon>Endopterygota</taxon>
        <taxon>Coleoptera</taxon>
        <taxon>Polyphaga</taxon>
        <taxon>Cucujiformia</taxon>
        <taxon>Chrysomeloidea</taxon>
        <taxon>Cerambycidae</taxon>
        <taxon>Lamiinae</taxon>
        <taxon>Acanthocinini</taxon>
        <taxon>Exocentrus</taxon>
    </lineage>
</organism>
<gene>
    <name evidence="7" type="ORF">NQ315_002123</name>
</gene>
<keyword evidence="5" id="KW-0812">Transmembrane</keyword>
<sequence length="442" mass="50000">MLIKLLVCVFSFLCLAEGKPREIKCPDYCKCDVMQGLRRATCQNKKLYSIEIDIPPQAEVLDLSYNQISELGSHIFLEIGLTNLKLLNLSHNRVSQVHLHGFEGLTNLKTLDLSYNMLRYFLEQWFVSLNSLQELYLKGNNLKSINDEPRLSLKQLRVLDISNCAIHGLRPGVFQNLPKLELLDVSENYLISLDVELITSLGNLHTFIVKDNNFECRDMRLAQLKDYTRNKGISYKDPCQDKKKRKKSEQFERMMAIEPQTPEKNVWIYDEEEEGLKNVRVVEVCRDAKKNSSIGILSLEKGVDGILLELISMSPVVSVVIILVFGIFLGLIIGCSVELNPRKINPEQEDLHLPDGIVGSRARSMSIGSRLAGHSPEAAVLLRQSSVRSAPFMRQSSVGSSYRPRTRSGGSRKALREDRNVLLLHEAGISDSTPVITRKTYL</sequence>
<dbReference type="SUPFAM" id="SSF52058">
    <property type="entry name" value="L domain-like"/>
    <property type="match status" value="1"/>
</dbReference>
<keyword evidence="8" id="KW-1185">Reference proteome</keyword>
<dbReference type="PROSITE" id="PS51450">
    <property type="entry name" value="LRR"/>
    <property type="match status" value="2"/>
</dbReference>
<feature type="signal peptide" evidence="6">
    <location>
        <begin position="1"/>
        <end position="18"/>
    </location>
</feature>
<dbReference type="InterPro" id="IPR050541">
    <property type="entry name" value="LRR_TM_domain-containing"/>
</dbReference>
<dbReference type="PANTHER" id="PTHR24369">
    <property type="entry name" value="ANTIGEN BSP, PUTATIVE-RELATED"/>
    <property type="match status" value="1"/>
</dbReference>
<dbReference type="PRINTS" id="PR01988">
    <property type="entry name" value="EXPORTERBACE"/>
</dbReference>
<evidence type="ECO:0000313" key="7">
    <source>
        <dbReference type="EMBL" id="KAJ8919502.1"/>
    </source>
</evidence>
<name>A0AAV8VYN8_9CUCU</name>
<dbReference type="EMBL" id="JANEYG010000017">
    <property type="protein sequence ID" value="KAJ8919502.1"/>
    <property type="molecule type" value="Genomic_DNA"/>
</dbReference>
<proteinExistence type="predicted"/>
<evidence type="ECO:0000256" key="2">
    <source>
        <dbReference type="ARBA" id="ARBA00022729"/>
    </source>
</evidence>
<dbReference type="PANTHER" id="PTHR24369:SF210">
    <property type="entry name" value="CHAOPTIN-RELATED"/>
    <property type="match status" value="1"/>
</dbReference>
<evidence type="ECO:0000256" key="6">
    <source>
        <dbReference type="SAM" id="SignalP"/>
    </source>
</evidence>
<dbReference type="Pfam" id="PF13855">
    <property type="entry name" value="LRR_8"/>
    <property type="match status" value="2"/>
</dbReference>
<dbReference type="InterPro" id="IPR001611">
    <property type="entry name" value="Leu-rich_rpt"/>
</dbReference>
<dbReference type="InterPro" id="IPR022324">
    <property type="entry name" value="Bacilysin_exporter_BacE_put"/>
</dbReference>
<dbReference type="InterPro" id="IPR032675">
    <property type="entry name" value="LRR_dom_sf"/>
</dbReference>
<evidence type="ECO:0000256" key="4">
    <source>
        <dbReference type="SAM" id="MobiDB-lite"/>
    </source>
</evidence>
<keyword evidence="5" id="KW-1133">Transmembrane helix</keyword>
<feature type="region of interest" description="Disordered" evidence="4">
    <location>
        <begin position="393"/>
        <end position="413"/>
    </location>
</feature>
<feature type="transmembrane region" description="Helical" evidence="5">
    <location>
        <begin position="316"/>
        <end position="337"/>
    </location>
</feature>